<evidence type="ECO:0000313" key="3">
    <source>
        <dbReference type="Proteomes" id="UP000314294"/>
    </source>
</evidence>
<gene>
    <name evidence="2" type="ORF">EYF80_012832</name>
</gene>
<feature type="compositionally biased region" description="Basic and acidic residues" evidence="1">
    <location>
        <begin position="138"/>
        <end position="148"/>
    </location>
</feature>
<keyword evidence="3" id="KW-1185">Reference proteome</keyword>
<organism evidence="2 3">
    <name type="scientific">Liparis tanakae</name>
    <name type="common">Tanaka's snailfish</name>
    <dbReference type="NCBI Taxonomy" id="230148"/>
    <lineage>
        <taxon>Eukaryota</taxon>
        <taxon>Metazoa</taxon>
        <taxon>Chordata</taxon>
        <taxon>Craniata</taxon>
        <taxon>Vertebrata</taxon>
        <taxon>Euteleostomi</taxon>
        <taxon>Actinopterygii</taxon>
        <taxon>Neopterygii</taxon>
        <taxon>Teleostei</taxon>
        <taxon>Neoteleostei</taxon>
        <taxon>Acanthomorphata</taxon>
        <taxon>Eupercaria</taxon>
        <taxon>Perciformes</taxon>
        <taxon>Cottioidei</taxon>
        <taxon>Cottales</taxon>
        <taxon>Liparidae</taxon>
        <taxon>Liparis</taxon>
    </lineage>
</organism>
<evidence type="ECO:0000256" key="1">
    <source>
        <dbReference type="SAM" id="MobiDB-lite"/>
    </source>
</evidence>
<feature type="region of interest" description="Disordered" evidence="1">
    <location>
        <begin position="118"/>
        <end position="148"/>
    </location>
</feature>
<dbReference type="Proteomes" id="UP000314294">
    <property type="component" value="Unassembled WGS sequence"/>
</dbReference>
<sequence>MAKVFSCRRAKREGNLFPVIFHLVSLCSDILHLLHQLFAACADRWLLLFDMHSPLVRSASLGKTFREKANLGDGLRWITLNAEEARYRGLPMRRRQSNYGNHPCARSTSRLKPELLRSGRQTAGRIRRSTGTLTGANELREGSSGEKMSRTHSLYSSAHTFTLCGHISALMHRRRAKSQTEKPLQKPRGPGAACLQTLSCWRHLCLWGGLRQDSRGESGKQQMRHKGIKADISTAALSGSTQRERGQFYSLSLLLYITATHQGASHSAMDHGKEINPESGLRRPPPQPAVAKSWHHPEDRERNEEDGVWPSPRVSSEKRSPSAHLGQWPVRIEDPHFVDPYRCIALRGIDGGFVG</sequence>
<dbReference type="AlphaFoldDB" id="A0A4Z2IG61"/>
<comment type="caution">
    <text evidence="2">The sequence shown here is derived from an EMBL/GenBank/DDBJ whole genome shotgun (WGS) entry which is preliminary data.</text>
</comment>
<reference evidence="2 3" key="1">
    <citation type="submission" date="2019-03" db="EMBL/GenBank/DDBJ databases">
        <title>First draft genome of Liparis tanakae, snailfish: a comprehensive survey of snailfish specific genes.</title>
        <authorList>
            <person name="Kim W."/>
            <person name="Song I."/>
            <person name="Jeong J.-H."/>
            <person name="Kim D."/>
            <person name="Kim S."/>
            <person name="Ryu S."/>
            <person name="Song J.Y."/>
            <person name="Lee S.K."/>
        </authorList>
    </citation>
    <scope>NUCLEOTIDE SEQUENCE [LARGE SCALE GENOMIC DNA]</scope>
    <source>
        <tissue evidence="2">Muscle</tissue>
    </source>
</reference>
<name>A0A4Z2IG61_9TELE</name>
<feature type="region of interest" description="Disordered" evidence="1">
    <location>
        <begin position="265"/>
        <end position="326"/>
    </location>
</feature>
<evidence type="ECO:0000313" key="2">
    <source>
        <dbReference type="EMBL" id="TNN76986.1"/>
    </source>
</evidence>
<proteinExistence type="predicted"/>
<dbReference type="EMBL" id="SRLO01000088">
    <property type="protein sequence ID" value="TNN76986.1"/>
    <property type="molecule type" value="Genomic_DNA"/>
</dbReference>
<feature type="compositionally biased region" description="Basic and acidic residues" evidence="1">
    <location>
        <begin position="295"/>
        <end position="305"/>
    </location>
</feature>
<protein>
    <submittedName>
        <fullName evidence="2">Uncharacterized protein</fullName>
    </submittedName>
</protein>
<accession>A0A4Z2IG61</accession>